<evidence type="ECO:0000256" key="5">
    <source>
        <dbReference type="ARBA" id="ARBA00023015"/>
    </source>
</evidence>
<dbReference type="Pfam" id="PF01402">
    <property type="entry name" value="RHH_1"/>
    <property type="match status" value="1"/>
</dbReference>
<dbReference type="NCBIfam" id="NF001884">
    <property type="entry name" value="PRK00630.1"/>
    <property type="match status" value="1"/>
</dbReference>
<feature type="domain" description="Transcription factor NikR nickel binding C-terminal" evidence="10">
    <location>
        <begin position="58"/>
        <end position="132"/>
    </location>
</feature>
<dbReference type="CDD" id="cd22231">
    <property type="entry name" value="RHH_NikR_HicB-like"/>
    <property type="match status" value="1"/>
</dbReference>
<accession>A0A7C2SN02</accession>
<comment type="function">
    <text evidence="1 8">Transcriptional regulator.</text>
</comment>
<dbReference type="Gene3D" id="1.10.1220.10">
    <property type="entry name" value="Met repressor-like"/>
    <property type="match status" value="1"/>
</dbReference>
<sequence>MEEGITRIGVSLPKNLLDEFDRIISTRGYSSRSEAIRDAIRTYIAEYRWLESEKGEVVGVLVVLYDHNVKGVSDLLINVQHDFHEIITSSTHIHLNEDQCLEIILVKGKMERIKLLVDKISATRGVLNVKMISAIKKV</sequence>
<dbReference type="SUPFAM" id="SSF47598">
    <property type="entry name" value="Ribbon-helix-helix"/>
    <property type="match status" value="1"/>
</dbReference>
<dbReference type="InterPro" id="IPR027271">
    <property type="entry name" value="Acetolactate_synth/TF_NikR_C"/>
</dbReference>
<reference evidence="11" key="1">
    <citation type="journal article" date="2020" name="mSystems">
        <title>Genome- and Community-Level Interaction Insights into Carbon Utilization and Element Cycling Functions of Hydrothermarchaeota in Hydrothermal Sediment.</title>
        <authorList>
            <person name="Zhou Z."/>
            <person name="Liu Y."/>
            <person name="Xu W."/>
            <person name="Pan J."/>
            <person name="Luo Z.H."/>
            <person name="Li M."/>
        </authorList>
    </citation>
    <scope>NUCLEOTIDE SEQUENCE [LARGE SCALE GENOMIC DNA]</scope>
    <source>
        <strain evidence="11">SpSt-12</strain>
        <strain evidence="12">SpSt-87</strain>
    </source>
</reference>
<dbReference type="AlphaFoldDB" id="A0A7C2SN02"/>
<dbReference type="Gene3D" id="3.30.70.1150">
    <property type="entry name" value="ACT-like. Chain A, domain 2"/>
    <property type="match status" value="1"/>
</dbReference>
<keyword evidence="6 8" id="KW-0238">DNA-binding</keyword>
<dbReference type="GO" id="GO:0010045">
    <property type="term" value="P:response to nickel cation"/>
    <property type="evidence" value="ECO:0007669"/>
    <property type="project" value="InterPro"/>
</dbReference>
<protein>
    <recommendedName>
        <fullName evidence="8">Putative nickel-responsive regulator</fullName>
    </recommendedName>
</protein>
<evidence type="ECO:0000256" key="1">
    <source>
        <dbReference type="ARBA" id="ARBA00002339"/>
    </source>
</evidence>
<dbReference type="Pfam" id="PF08753">
    <property type="entry name" value="NikR_C"/>
    <property type="match status" value="1"/>
</dbReference>
<keyword evidence="4 8" id="KW-0479">Metal-binding</keyword>
<keyword evidence="5 8" id="KW-0805">Transcription regulation</keyword>
<dbReference type="InterPro" id="IPR045865">
    <property type="entry name" value="ACT-like_dom_sf"/>
</dbReference>
<dbReference type="InterPro" id="IPR002145">
    <property type="entry name" value="CopG"/>
</dbReference>
<dbReference type="HAMAP" id="MF_00476">
    <property type="entry name" value="NikR"/>
    <property type="match status" value="1"/>
</dbReference>
<dbReference type="InterPro" id="IPR022988">
    <property type="entry name" value="Ni_resp_reg_NikR"/>
</dbReference>
<dbReference type="SUPFAM" id="SSF55021">
    <property type="entry name" value="ACT-like"/>
    <property type="match status" value="1"/>
</dbReference>
<feature type="binding site" evidence="8">
    <location>
        <position position="94"/>
    </location>
    <ligand>
        <name>Ni(2+)</name>
        <dbReference type="ChEBI" id="CHEBI:49786"/>
    </ligand>
</feature>
<dbReference type="EMBL" id="DTLB01000001">
    <property type="protein sequence ID" value="HFW31425.1"/>
    <property type="molecule type" value="Genomic_DNA"/>
</dbReference>
<dbReference type="InterPro" id="IPR013321">
    <property type="entry name" value="Arc_rbn_hlx_hlx"/>
</dbReference>
<evidence type="ECO:0000256" key="3">
    <source>
        <dbReference type="ARBA" id="ARBA00022596"/>
    </source>
</evidence>
<dbReference type="GO" id="GO:0003700">
    <property type="term" value="F:DNA-binding transcription factor activity"/>
    <property type="evidence" value="ECO:0007669"/>
    <property type="project" value="UniProtKB-UniRule"/>
</dbReference>
<keyword evidence="7 8" id="KW-0804">Transcription</keyword>
<comment type="cofactor">
    <cofactor evidence="8">
        <name>Ni(2+)</name>
        <dbReference type="ChEBI" id="CHEBI:49786"/>
    </cofactor>
    <text evidence="8">Binds 1 nickel ion per subunit.</text>
</comment>
<dbReference type="GO" id="GO:0016151">
    <property type="term" value="F:nickel cation binding"/>
    <property type="evidence" value="ECO:0007669"/>
    <property type="project" value="UniProtKB-UniRule"/>
</dbReference>
<comment type="caution">
    <text evidence="11">The sequence shown here is derived from an EMBL/GenBank/DDBJ whole genome shotgun (WGS) entry which is preliminary data.</text>
</comment>
<name>A0A7C2SN02_ARCFL</name>
<organism evidence="11">
    <name type="scientific">Archaeoglobus fulgidus</name>
    <dbReference type="NCBI Taxonomy" id="2234"/>
    <lineage>
        <taxon>Archaea</taxon>
        <taxon>Methanobacteriati</taxon>
        <taxon>Methanobacteriota</taxon>
        <taxon>Archaeoglobi</taxon>
        <taxon>Archaeoglobales</taxon>
        <taxon>Archaeoglobaceae</taxon>
        <taxon>Archaeoglobus</taxon>
    </lineage>
</organism>
<evidence type="ECO:0000313" key="11">
    <source>
        <dbReference type="EMBL" id="HET20592.1"/>
    </source>
</evidence>
<feature type="domain" description="Ribbon-helix-helix protein CopG" evidence="9">
    <location>
        <begin position="7"/>
        <end position="47"/>
    </location>
</feature>
<evidence type="ECO:0000256" key="4">
    <source>
        <dbReference type="ARBA" id="ARBA00022723"/>
    </source>
</evidence>
<dbReference type="NCBIfam" id="NF002169">
    <property type="entry name" value="PRK01002.1"/>
    <property type="match status" value="1"/>
</dbReference>
<dbReference type="PANTHER" id="PTHR34719:SF2">
    <property type="entry name" value="NICKEL-RESPONSIVE REGULATOR"/>
    <property type="match status" value="1"/>
</dbReference>
<dbReference type="InterPro" id="IPR010985">
    <property type="entry name" value="Ribbon_hlx_hlx"/>
</dbReference>
<comment type="similarity">
    <text evidence="2 8">Belongs to the transcriptional regulatory CopG/NikR family.</text>
</comment>
<evidence type="ECO:0000256" key="6">
    <source>
        <dbReference type="ARBA" id="ARBA00023125"/>
    </source>
</evidence>
<evidence type="ECO:0000313" key="12">
    <source>
        <dbReference type="EMBL" id="HFW31425.1"/>
    </source>
</evidence>
<dbReference type="NCBIfam" id="NF003381">
    <property type="entry name" value="PRK04460.1"/>
    <property type="match status" value="1"/>
</dbReference>
<dbReference type="NCBIfam" id="NF002815">
    <property type="entry name" value="PRK02967.1"/>
    <property type="match status" value="1"/>
</dbReference>
<evidence type="ECO:0000256" key="2">
    <source>
        <dbReference type="ARBA" id="ARBA00008478"/>
    </source>
</evidence>
<proteinExistence type="inferred from homology"/>
<dbReference type="PANTHER" id="PTHR34719">
    <property type="entry name" value="NICKEL-RESPONSIVE REGULATOR"/>
    <property type="match status" value="1"/>
</dbReference>
<feature type="binding site" evidence="8">
    <location>
        <position position="100"/>
    </location>
    <ligand>
        <name>Ni(2+)</name>
        <dbReference type="ChEBI" id="CHEBI:49786"/>
    </ligand>
</feature>
<dbReference type="InterPro" id="IPR014864">
    <property type="entry name" value="TF_NikR_Ni-bd_C"/>
</dbReference>
<evidence type="ECO:0000256" key="7">
    <source>
        <dbReference type="ARBA" id="ARBA00023163"/>
    </source>
</evidence>
<dbReference type="EMBL" id="DSCQ01000006">
    <property type="protein sequence ID" value="HET20592.1"/>
    <property type="molecule type" value="Genomic_DNA"/>
</dbReference>
<evidence type="ECO:0000259" key="10">
    <source>
        <dbReference type="Pfam" id="PF08753"/>
    </source>
</evidence>
<evidence type="ECO:0000259" key="9">
    <source>
        <dbReference type="Pfam" id="PF01402"/>
    </source>
</evidence>
<feature type="binding site" evidence="8">
    <location>
        <position position="92"/>
    </location>
    <ligand>
        <name>Ni(2+)</name>
        <dbReference type="ChEBI" id="CHEBI:49786"/>
    </ligand>
</feature>
<evidence type="ECO:0000256" key="8">
    <source>
        <dbReference type="HAMAP-Rule" id="MF_00476"/>
    </source>
</evidence>
<dbReference type="InterPro" id="IPR050192">
    <property type="entry name" value="CopG/NikR_regulator"/>
</dbReference>
<keyword evidence="3 8" id="KW-0533">Nickel</keyword>
<dbReference type="GO" id="GO:0003677">
    <property type="term" value="F:DNA binding"/>
    <property type="evidence" value="ECO:0007669"/>
    <property type="project" value="UniProtKB-KW"/>
</dbReference>
<feature type="binding site" evidence="8">
    <location>
        <position position="81"/>
    </location>
    <ligand>
        <name>Ni(2+)</name>
        <dbReference type="ChEBI" id="CHEBI:49786"/>
    </ligand>
</feature>
<gene>
    <name evidence="11" type="primary">nikR</name>
    <name evidence="11" type="ORF">ENN70_00430</name>
    <name evidence="12" type="ORF">ENW66_00510</name>
</gene>